<feature type="compositionally biased region" description="Basic and acidic residues" evidence="5">
    <location>
        <begin position="9"/>
        <end position="21"/>
    </location>
</feature>
<evidence type="ECO:0000313" key="6">
    <source>
        <dbReference type="EMBL" id="OGB74455.1"/>
    </source>
</evidence>
<dbReference type="Proteomes" id="UP000176651">
    <property type="component" value="Unassembled WGS sequence"/>
</dbReference>
<evidence type="ECO:0000256" key="2">
    <source>
        <dbReference type="ARBA" id="ARBA00022980"/>
    </source>
</evidence>
<dbReference type="InterPro" id="IPR036967">
    <property type="entry name" value="Ribosomal_uS11_sf"/>
</dbReference>
<name>A0A1F4NSP5_UNCK3</name>
<dbReference type="PANTHER" id="PTHR11759">
    <property type="entry name" value="40S RIBOSOMAL PROTEIN S14/30S RIBOSOMAL PROTEIN S11"/>
    <property type="match status" value="1"/>
</dbReference>
<evidence type="ECO:0000256" key="1">
    <source>
        <dbReference type="ARBA" id="ARBA00006194"/>
    </source>
</evidence>
<keyword evidence="2 6" id="KW-0689">Ribosomal protein</keyword>
<dbReference type="EMBL" id="META01000002">
    <property type="protein sequence ID" value="OGB74455.1"/>
    <property type="molecule type" value="Genomic_DNA"/>
</dbReference>
<dbReference type="GO" id="GO:0003735">
    <property type="term" value="F:structural constituent of ribosome"/>
    <property type="evidence" value="ECO:0007669"/>
    <property type="project" value="InterPro"/>
</dbReference>
<evidence type="ECO:0000256" key="4">
    <source>
        <dbReference type="ARBA" id="ARBA00035317"/>
    </source>
</evidence>
<sequence>MSRKKRMQKKAEKAKKAEQKRQAYTAKVAAKVRKKKKSKRAVTEGKVYIKSTFNNTMITVTDNQGDVLSWGSAGHAGFKGSKKSTPYAASIA</sequence>
<proteinExistence type="inferred from homology"/>
<dbReference type="STRING" id="1798535.A2V68_02010"/>
<evidence type="ECO:0000256" key="3">
    <source>
        <dbReference type="ARBA" id="ARBA00023274"/>
    </source>
</evidence>
<dbReference type="AlphaFoldDB" id="A0A1F4NSP5"/>
<feature type="region of interest" description="Disordered" evidence="5">
    <location>
        <begin position="72"/>
        <end position="92"/>
    </location>
</feature>
<feature type="non-terminal residue" evidence="6">
    <location>
        <position position="92"/>
    </location>
</feature>
<keyword evidence="3" id="KW-0687">Ribonucleoprotein</keyword>
<dbReference type="SUPFAM" id="SSF53137">
    <property type="entry name" value="Translational machinery components"/>
    <property type="match status" value="1"/>
</dbReference>
<accession>A0A1F4NSP5</accession>
<evidence type="ECO:0000313" key="7">
    <source>
        <dbReference type="Proteomes" id="UP000176651"/>
    </source>
</evidence>
<reference evidence="6 7" key="1">
    <citation type="journal article" date="2016" name="Nat. Commun.">
        <title>Thousands of microbial genomes shed light on interconnected biogeochemical processes in an aquifer system.</title>
        <authorList>
            <person name="Anantharaman K."/>
            <person name="Brown C.T."/>
            <person name="Hug L.A."/>
            <person name="Sharon I."/>
            <person name="Castelle C.J."/>
            <person name="Probst A.J."/>
            <person name="Thomas B.C."/>
            <person name="Singh A."/>
            <person name="Wilkins M.J."/>
            <person name="Karaoz U."/>
            <person name="Brodie E.L."/>
            <person name="Williams K.H."/>
            <person name="Hubbard S.S."/>
            <person name="Banfield J.F."/>
        </authorList>
    </citation>
    <scope>NUCLEOTIDE SEQUENCE [LARGE SCALE GENOMIC DNA]</scope>
</reference>
<dbReference type="Pfam" id="PF00411">
    <property type="entry name" value="Ribosomal_S11"/>
    <property type="match status" value="1"/>
</dbReference>
<organism evidence="6 7">
    <name type="scientific">candidate division Kazan bacterium RBG_13_50_9</name>
    <dbReference type="NCBI Taxonomy" id="1798535"/>
    <lineage>
        <taxon>Bacteria</taxon>
        <taxon>Bacteria division Kazan-3B-28</taxon>
    </lineage>
</organism>
<dbReference type="GO" id="GO:0006412">
    <property type="term" value="P:translation"/>
    <property type="evidence" value="ECO:0007669"/>
    <property type="project" value="InterPro"/>
</dbReference>
<feature type="compositionally biased region" description="Basic residues" evidence="5">
    <location>
        <begin position="30"/>
        <end position="40"/>
    </location>
</feature>
<gene>
    <name evidence="6" type="ORF">A2V68_02010</name>
</gene>
<dbReference type="GO" id="GO:1990904">
    <property type="term" value="C:ribonucleoprotein complex"/>
    <property type="evidence" value="ECO:0007669"/>
    <property type="project" value="UniProtKB-KW"/>
</dbReference>
<dbReference type="GO" id="GO:0005840">
    <property type="term" value="C:ribosome"/>
    <property type="evidence" value="ECO:0007669"/>
    <property type="project" value="UniProtKB-KW"/>
</dbReference>
<evidence type="ECO:0000256" key="5">
    <source>
        <dbReference type="SAM" id="MobiDB-lite"/>
    </source>
</evidence>
<comment type="similarity">
    <text evidence="1">Belongs to the universal ribosomal protein uS11 family.</text>
</comment>
<feature type="region of interest" description="Disordered" evidence="5">
    <location>
        <begin position="1"/>
        <end position="41"/>
    </location>
</feature>
<dbReference type="InterPro" id="IPR001971">
    <property type="entry name" value="Ribosomal_uS11"/>
</dbReference>
<comment type="caution">
    <text evidence="6">The sequence shown here is derived from an EMBL/GenBank/DDBJ whole genome shotgun (WGS) entry which is preliminary data.</text>
</comment>
<dbReference type="Gene3D" id="3.30.420.80">
    <property type="entry name" value="Ribosomal protein S11"/>
    <property type="match status" value="1"/>
</dbReference>
<protein>
    <recommendedName>
        <fullName evidence="4">30S ribosomal protein S11</fullName>
    </recommendedName>
</protein>